<dbReference type="AlphaFoldDB" id="A0A8H3G0Z9"/>
<organism evidence="1 2">
    <name type="scientific">Heterodermia speciosa</name>
    <dbReference type="NCBI Taxonomy" id="116794"/>
    <lineage>
        <taxon>Eukaryota</taxon>
        <taxon>Fungi</taxon>
        <taxon>Dikarya</taxon>
        <taxon>Ascomycota</taxon>
        <taxon>Pezizomycotina</taxon>
        <taxon>Lecanoromycetes</taxon>
        <taxon>OSLEUM clade</taxon>
        <taxon>Lecanoromycetidae</taxon>
        <taxon>Caliciales</taxon>
        <taxon>Physciaceae</taxon>
        <taxon>Heterodermia</taxon>
    </lineage>
</organism>
<evidence type="ECO:0000313" key="1">
    <source>
        <dbReference type="EMBL" id="CAF9934594.1"/>
    </source>
</evidence>
<keyword evidence="2" id="KW-1185">Reference proteome</keyword>
<dbReference type="Gene3D" id="1.10.489.10">
    <property type="entry name" value="Chloroperoxidase-like"/>
    <property type="match status" value="1"/>
</dbReference>
<dbReference type="Proteomes" id="UP000664521">
    <property type="component" value="Unassembled WGS sequence"/>
</dbReference>
<gene>
    <name evidence="1" type="ORF">HETSPECPRED_009279</name>
</gene>
<proteinExistence type="predicted"/>
<dbReference type="InterPro" id="IPR036851">
    <property type="entry name" value="Chloroperoxidase-like_sf"/>
</dbReference>
<accession>A0A8H3G0Z9</accession>
<sequence length="184" mass="20317">MKVPADGDTPHAFDALAPQLRAQAFWDRKLASTRTTQVLISDYNRNSDPLSYTDFFFTSDDYTFDLSPFALMVSIVNNLFDRGCLAYHKFLRYNQSRADNPNFYFGPKAPFFEATAASIFEAFASYGNEGIPDLATVQVMLSRCTGNTQCLLGGNIGKGNPNSMGDFSTAMKNGKLALDLQAVE</sequence>
<name>A0A8H3G0Z9_9LECA</name>
<dbReference type="EMBL" id="CAJPDS010000076">
    <property type="protein sequence ID" value="CAF9934594.1"/>
    <property type="molecule type" value="Genomic_DNA"/>
</dbReference>
<dbReference type="GO" id="GO:0004601">
    <property type="term" value="F:peroxidase activity"/>
    <property type="evidence" value="ECO:0007669"/>
    <property type="project" value="InterPro"/>
</dbReference>
<reference evidence="1" key="1">
    <citation type="submission" date="2021-03" db="EMBL/GenBank/DDBJ databases">
        <authorList>
            <person name="Tagirdzhanova G."/>
        </authorList>
    </citation>
    <scope>NUCLEOTIDE SEQUENCE</scope>
</reference>
<evidence type="ECO:0000313" key="2">
    <source>
        <dbReference type="Proteomes" id="UP000664521"/>
    </source>
</evidence>
<protein>
    <submittedName>
        <fullName evidence="1">Uncharacterized protein</fullName>
    </submittedName>
</protein>
<comment type="caution">
    <text evidence="1">The sequence shown here is derived from an EMBL/GenBank/DDBJ whole genome shotgun (WGS) entry which is preliminary data.</text>
</comment>